<evidence type="ECO:0000313" key="10">
    <source>
        <dbReference type="EMBL" id="NMF54792.1"/>
    </source>
</evidence>
<evidence type="ECO:0000256" key="5">
    <source>
        <dbReference type="ARBA" id="ARBA00023098"/>
    </source>
</evidence>
<reference evidence="10 11" key="1">
    <citation type="submission" date="2020-04" db="EMBL/GenBank/DDBJ databases">
        <title>Collinsella sp. KGMB02528 nov., an anaerobic actinobacterium isolated from human feces.</title>
        <authorList>
            <person name="Han K.-I."/>
            <person name="Eom M.K."/>
            <person name="Kim J.-S."/>
            <person name="Lee K.C."/>
            <person name="Suh M.K."/>
            <person name="Park S.-H."/>
            <person name="Lee J.H."/>
            <person name="Kang S.W."/>
            <person name="Park J.-E."/>
            <person name="Oh B.S."/>
            <person name="Yu S.Y."/>
            <person name="Choi S.-H."/>
            <person name="Lee D.H."/>
            <person name="Yoon H."/>
            <person name="Kim B.-Y."/>
            <person name="Lee J.H."/>
            <person name="Lee J.-S."/>
        </authorList>
    </citation>
    <scope>NUCLEOTIDE SEQUENCE [LARGE SCALE GENOMIC DNA]</scope>
    <source>
        <strain evidence="10 11">KGMB02528</strain>
    </source>
</reference>
<comment type="caution">
    <text evidence="10">The sequence shown here is derived from an EMBL/GenBank/DDBJ whole genome shotgun (WGS) entry which is preliminary data.</text>
</comment>
<keyword evidence="4 8" id="KW-0276">Fatty acid metabolism</keyword>
<comment type="function">
    <text evidence="8">This protein is a component of the acetyl coenzyme A carboxylase complex; first, biotin carboxylase catalyzes the carboxylation of the carrier protein and then the transcarboxylase transfers the carboxyl group to form malonyl-CoA.</text>
</comment>
<evidence type="ECO:0000259" key="9">
    <source>
        <dbReference type="PROSITE" id="PS50968"/>
    </source>
</evidence>
<dbReference type="InterPro" id="IPR050709">
    <property type="entry name" value="Biotin_Carboxyl_Carrier/Decarb"/>
</dbReference>
<gene>
    <name evidence="10" type="primary">accB</name>
    <name evidence="10" type="ORF">HF320_00345</name>
</gene>
<evidence type="ECO:0000313" key="11">
    <source>
        <dbReference type="Proteomes" id="UP000546970"/>
    </source>
</evidence>
<dbReference type="InterPro" id="IPR011053">
    <property type="entry name" value="Single_hybrid_motif"/>
</dbReference>
<organism evidence="10 11">
    <name type="scientific">Collinsella acetigenes</name>
    <dbReference type="NCBI Taxonomy" id="2713419"/>
    <lineage>
        <taxon>Bacteria</taxon>
        <taxon>Bacillati</taxon>
        <taxon>Actinomycetota</taxon>
        <taxon>Coriobacteriia</taxon>
        <taxon>Coriobacteriales</taxon>
        <taxon>Coriobacteriaceae</taxon>
        <taxon>Collinsella</taxon>
    </lineage>
</organism>
<comment type="pathway">
    <text evidence="1 8">Lipid metabolism; fatty acid biosynthesis.</text>
</comment>
<dbReference type="Proteomes" id="UP000546970">
    <property type="component" value="Unassembled WGS sequence"/>
</dbReference>
<name>A0A7X9UAW9_9ACTN</name>
<dbReference type="InterPro" id="IPR000089">
    <property type="entry name" value="Biotin_lipoyl"/>
</dbReference>
<evidence type="ECO:0000256" key="2">
    <source>
        <dbReference type="ARBA" id="ARBA00017562"/>
    </source>
</evidence>
<dbReference type="CDD" id="cd06850">
    <property type="entry name" value="biotinyl_domain"/>
    <property type="match status" value="1"/>
</dbReference>
<feature type="domain" description="Lipoyl-binding" evidence="9">
    <location>
        <begin position="68"/>
        <end position="144"/>
    </location>
</feature>
<dbReference type="PANTHER" id="PTHR45266">
    <property type="entry name" value="OXALOACETATE DECARBOXYLASE ALPHA CHAIN"/>
    <property type="match status" value="1"/>
</dbReference>
<evidence type="ECO:0000256" key="4">
    <source>
        <dbReference type="ARBA" id="ARBA00022832"/>
    </source>
</evidence>
<dbReference type="SUPFAM" id="SSF51230">
    <property type="entry name" value="Single hybrid motif"/>
    <property type="match status" value="1"/>
</dbReference>
<dbReference type="GO" id="GO:0006633">
    <property type="term" value="P:fatty acid biosynthetic process"/>
    <property type="evidence" value="ECO:0007669"/>
    <property type="project" value="UniProtKB-UniPathway"/>
</dbReference>
<dbReference type="NCBIfam" id="TIGR00531">
    <property type="entry name" value="BCCP"/>
    <property type="match status" value="1"/>
</dbReference>
<dbReference type="FunFam" id="2.40.50.100:FF:000003">
    <property type="entry name" value="Acetyl-CoA carboxylase biotin carboxyl carrier protein"/>
    <property type="match status" value="1"/>
</dbReference>
<evidence type="ECO:0000256" key="7">
    <source>
        <dbReference type="ARBA" id="ARBA00023267"/>
    </source>
</evidence>
<evidence type="ECO:0000256" key="8">
    <source>
        <dbReference type="RuleBase" id="RU364072"/>
    </source>
</evidence>
<evidence type="ECO:0000256" key="6">
    <source>
        <dbReference type="ARBA" id="ARBA00023160"/>
    </source>
</evidence>
<dbReference type="Pfam" id="PF00364">
    <property type="entry name" value="Biotin_lipoyl"/>
    <property type="match status" value="1"/>
</dbReference>
<dbReference type="PROSITE" id="PS00188">
    <property type="entry name" value="BIOTIN"/>
    <property type="match status" value="1"/>
</dbReference>
<dbReference type="Gene3D" id="2.40.50.100">
    <property type="match status" value="1"/>
</dbReference>
<dbReference type="AlphaFoldDB" id="A0A7X9UAW9"/>
<dbReference type="PANTHER" id="PTHR45266:SF3">
    <property type="entry name" value="OXALOACETATE DECARBOXYLASE ALPHA CHAIN"/>
    <property type="match status" value="1"/>
</dbReference>
<keyword evidence="11" id="KW-1185">Reference proteome</keyword>
<evidence type="ECO:0000256" key="1">
    <source>
        <dbReference type="ARBA" id="ARBA00005194"/>
    </source>
</evidence>
<dbReference type="InterPro" id="IPR001249">
    <property type="entry name" value="AcCoA_biotinCC"/>
</dbReference>
<keyword evidence="7 8" id="KW-0092">Biotin</keyword>
<dbReference type="RefSeq" id="WP_169276974.1">
    <property type="nucleotide sequence ID" value="NZ_JABBCP010000001.1"/>
</dbReference>
<dbReference type="InterPro" id="IPR001882">
    <property type="entry name" value="Biotin_BS"/>
</dbReference>
<dbReference type="UniPathway" id="UPA00094"/>
<dbReference type="PROSITE" id="PS50968">
    <property type="entry name" value="BIOTINYL_LIPOYL"/>
    <property type="match status" value="1"/>
</dbReference>
<protein>
    <recommendedName>
        <fullName evidence="2 8">Biotin carboxyl carrier protein of acetyl-CoA carboxylase</fullName>
    </recommendedName>
</protein>
<sequence length="146" mass="15679">MKNQDVYDLMDRFEKSDIARMKFESGDTSLELEKTIAVSGAPVAAAAPVAESAVCGVEAASAQEPEEGLFIKAPMVGTFYVASSPDAQPYVNPGDTVRAGDTVCMLEAMKMMSEVSAPCDCIIEELLVADGELVSFDQPLIRYRES</sequence>
<dbReference type="EMBL" id="JABBCP010000001">
    <property type="protein sequence ID" value="NMF54792.1"/>
    <property type="molecule type" value="Genomic_DNA"/>
</dbReference>
<keyword evidence="6 8" id="KW-0275">Fatty acid biosynthesis</keyword>
<dbReference type="GO" id="GO:0009317">
    <property type="term" value="C:acetyl-CoA carboxylase complex"/>
    <property type="evidence" value="ECO:0007669"/>
    <property type="project" value="InterPro"/>
</dbReference>
<keyword evidence="5 8" id="KW-0443">Lipid metabolism</keyword>
<proteinExistence type="predicted"/>
<dbReference type="PRINTS" id="PR01071">
    <property type="entry name" value="ACOABIOTINCC"/>
</dbReference>
<evidence type="ECO:0000256" key="3">
    <source>
        <dbReference type="ARBA" id="ARBA00022516"/>
    </source>
</evidence>
<accession>A0A7X9UAW9</accession>
<keyword evidence="3 8" id="KW-0444">Lipid biosynthesis</keyword>
<dbReference type="GO" id="GO:0003989">
    <property type="term" value="F:acetyl-CoA carboxylase activity"/>
    <property type="evidence" value="ECO:0007669"/>
    <property type="project" value="InterPro"/>
</dbReference>